<protein>
    <submittedName>
        <fullName evidence="2">DUF4292 domain-containing protein</fullName>
    </submittedName>
</protein>
<dbReference type="Proteomes" id="UP001595812">
    <property type="component" value="Unassembled WGS sequence"/>
</dbReference>
<gene>
    <name evidence="2" type="ORF">ACFOSX_02740</name>
</gene>
<organism evidence="2 3">
    <name type="scientific">Winogradskyella maritima</name>
    <dbReference type="NCBI Taxonomy" id="1517766"/>
    <lineage>
        <taxon>Bacteria</taxon>
        <taxon>Pseudomonadati</taxon>
        <taxon>Bacteroidota</taxon>
        <taxon>Flavobacteriia</taxon>
        <taxon>Flavobacteriales</taxon>
        <taxon>Flavobacteriaceae</taxon>
        <taxon>Winogradskyella</taxon>
    </lineage>
</organism>
<comment type="caution">
    <text evidence="2">The sequence shown here is derived from an EMBL/GenBank/DDBJ whole genome shotgun (WGS) entry which is preliminary data.</text>
</comment>
<proteinExistence type="predicted"/>
<dbReference type="RefSeq" id="WP_386096770.1">
    <property type="nucleotide sequence ID" value="NZ_JBHSAT010000004.1"/>
</dbReference>
<dbReference type="Pfam" id="PF14125">
    <property type="entry name" value="DUF4292"/>
    <property type="match status" value="1"/>
</dbReference>
<dbReference type="InterPro" id="IPR025634">
    <property type="entry name" value="DUF4292"/>
</dbReference>
<evidence type="ECO:0000256" key="1">
    <source>
        <dbReference type="ARBA" id="ARBA00022729"/>
    </source>
</evidence>
<dbReference type="InterPro" id="IPR029046">
    <property type="entry name" value="LolA/LolB/LppX"/>
</dbReference>
<evidence type="ECO:0000313" key="2">
    <source>
        <dbReference type="EMBL" id="MFC3876137.1"/>
    </source>
</evidence>
<keyword evidence="3" id="KW-1185">Reference proteome</keyword>
<name>A0ABV8ADG9_9FLAO</name>
<dbReference type="EMBL" id="JBHSAT010000004">
    <property type="protein sequence ID" value="MFC3876137.1"/>
    <property type="molecule type" value="Genomic_DNA"/>
</dbReference>
<dbReference type="PROSITE" id="PS51257">
    <property type="entry name" value="PROKAR_LIPOPROTEIN"/>
    <property type="match status" value="1"/>
</dbReference>
<sequence length="266" mass="30348">MNLRPQTASLLSRKLSMLLLLVVTLSSCSSTKRLIAEGKASAKVPAKTVMKEHLNRTTKFNTLQGRAKIDLTQNEKSQGATFSLRMEKDKVIWLSAPLNLARLMITPDRVRFYNKGDNTYFDGDFSLLSDVAGIDLDFQKVQNVLLGQAIFDLKAQPHQVEVMNNSYVLSPEVQNEIMELFYLINPSYFKLDSLQLQQIKERRFLQIDYSSYQTVDKVVLPATIKIIAVEDTEEVIIDMELKSMKLNDEVRFPFTIPSGYTEIKIK</sequence>
<dbReference type="Gene3D" id="2.50.20.10">
    <property type="entry name" value="Lipoprotein localisation LolA/LolB/LppX"/>
    <property type="match status" value="1"/>
</dbReference>
<reference evidence="3" key="1">
    <citation type="journal article" date="2019" name="Int. J. Syst. Evol. Microbiol.">
        <title>The Global Catalogue of Microorganisms (GCM) 10K type strain sequencing project: providing services to taxonomists for standard genome sequencing and annotation.</title>
        <authorList>
            <consortium name="The Broad Institute Genomics Platform"/>
            <consortium name="The Broad Institute Genome Sequencing Center for Infectious Disease"/>
            <person name="Wu L."/>
            <person name="Ma J."/>
        </authorList>
    </citation>
    <scope>NUCLEOTIDE SEQUENCE [LARGE SCALE GENOMIC DNA]</scope>
    <source>
        <strain evidence="3">CECT 8979</strain>
    </source>
</reference>
<evidence type="ECO:0000313" key="3">
    <source>
        <dbReference type="Proteomes" id="UP001595812"/>
    </source>
</evidence>
<keyword evidence="1" id="KW-0732">Signal</keyword>
<accession>A0ABV8ADG9</accession>
<dbReference type="SUPFAM" id="SSF89392">
    <property type="entry name" value="Prokaryotic lipoproteins and lipoprotein localization factors"/>
    <property type="match status" value="1"/>
</dbReference>